<sequence length="454" mass="49244">MTTAELDPPTQVSAKAKLEENWLSNPTYDQDTIAEAENENLLNENSQNLSYITSPLRVKLQIGFAFLAFILIGANDAVIGVLLPRWGDYYHVDKTTLSFAFLVGSVGYLIAALNSSFLSSKLGNVKFLLLGKLSFLGGILIFASQPPLYILLGVPLLLGFGAAILEAALNSHLASLPNKTALLNYLHAFYGVGALLSPFLASQLLEAKFSWNIIYFIIATVSLCLLLSIRALFTKADATTTISEESSNQENSPLKYRFVWLFAFFLLFYAGAEISLGHWSYSFLTEYRHESTALAGWLVSGYWLGLTVGRVCIAPLAHKIGSKNIINTCLIGVVCGLLLFNLVALSFTSGFGLLLTGFCLGPILPTGFAFLSNVIPSHLLMGSISFIASLSSLGKALFPWLAGNVAEGLGLQMFLPYVILLAVAMVLCWLVVLNRANTLTTVQTAVESMPLLRN</sequence>
<dbReference type="InterPro" id="IPR020846">
    <property type="entry name" value="MFS_dom"/>
</dbReference>
<evidence type="ECO:0000256" key="3">
    <source>
        <dbReference type="ARBA" id="ARBA00022448"/>
    </source>
</evidence>
<reference evidence="9" key="1">
    <citation type="submission" date="2019-08" db="EMBL/GenBank/DDBJ databases">
        <title>Carotenoids and Carotenoid Binding Proteins in the Halophilic Cyanobacterium Euhalothece sp. ZM00.</title>
        <authorList>
            <person name="Cho S.M."/>
            <person name="Song J.Y."/>
            <person name="Park Y.-I."/>
        </authorList>
    </citation>
    <scope>NUCLEOTIDE SEQUENCE [LARGE SCALE GENOMIC DNA]</scope>
    <source>
        <strain evidence="9">Z-M001</strain>
    </source>
</reference>
<dbReference type="AlphaFoldDB" id="A0A5B8NL98"/>
<feature type="domain" description="Major facilitator superfamily (MFS) profile" evidence="8">
    <location>
        <begin position="61"/>
        <end position="436"/>
    </location>
</feature>
<dbReference type="EMBL" id="CP042326">
    <property type="protein sequence ID" value="QDZ40042.1"/>
    <property type="molecule type" value="Genomic_DNA"/>
</dbReference>
<evidence type="ECO:0000256" key="1">
    <source>
        <dbReference type="ARBA" id="ARBA00004651"/>
    </source>
</evidence>
<feature type="transmembrane region" description="Helical" evidence="7">
    <location>
        <begin position="351"/>
        <end position="372"/>
    </location>
</feature>
<dbReference type="GO" id="GO:0005886">
    <property type="term" value="C:plasma membrane"/>
    <property type="evidence" value="ECO:0007669"/>
    <property type="project" value="UniProtKB-SubCell"/>
</dbReference>
<dbReference type="InterPro" id="IPR036259">
    <property type="entry name" value="MFS_trans_sf"/>
</dbReference>
<proteinExistence type="inferred from homology"/>
<comment type="subcellular location">
    <subcellularLocation>
        <location evidence="1">Cell membrane</location>
        <topology evidence="1">Multi-pass membrane protein</topology>
    </subcellularLocation>
</comment>
<dbReference type="SUPFAM" id="SSF103473">
    <property type="entry name" value="MFS general substrate transporter"/>
    <property type="match status" value="1"/>
</dbReference>
<dbReference type="GO" id="GO:0022857">
    <property type="term" value="F:transmembrane transporter activity"/>
    <property type="evidence" value="ECO:0007669"/>
    <property type="project" value="InterPro"/>
</dbReference>
<evidence type="ECO:0000313" key="10">
    <source>
        <dbReference type="Proteomes" id="UP000318453"/>
    </source>
</evidence>
<feature type="transmembrane region" description="Helical" evidence="7">
    <location>
        <begin position="181"/>
        <end position="201"/>
    </location>
</feature>
<dbReference type="Gene3D" id="1.20.1250.20">
    <property type="entry name" value="MFS general substrate transporter like domains"/>
    <property type="match status" value="2"/>
</dbReference>
<evidence type="ECO:0000256" key="6">
    <source>
        <dbReference type="ARBA" id="ARBA00023136"/>
    </source>
</evidence>
<keyword evidence="10" id="KW-1185">Reference proteome</keyword>
<feature type="transmembrane region" description="Helical" evidence="7">
    <location>
        <begin position="62"/>
        <end position="83"/>
    </location>
</feature>
<comment type="similarity">
    <text evidence="2">Belongs to the major facilitator superfamily.</text>
</comment>
<feature type="transmembrane region" description="Helical" evidence="7">
    <location>
        <begin position="414"/>
        <end position="433"/>
    </location>
</feature>
<dbReference type="RefSeq" id="WP_146295678.1">
    <property type="nucleotide sequence ID" value="NZ_CP042326.1"/>
</dbReference>
<evidence type="ECO:0000313" key="9">
    <source>
        <dbReference type="EMBL" id="QDZ40042.1"/>
    </source>
</evidence>
<dbReference type="InterPro" id="IPR011701">
    <property type="entry name" value="MFS"/>
</dbReference>
<keyword evidence="6 7" id="KW-0472">Membrane</keyword>
<feature type="transmembrane region" description="Helical" evidence="7">
    <location>
        <begin position="213"/>
        <end position="233"/>
    </location>
</feature>
<evidence type="ECO:0000259" key="8">
    <source>
        <dbReference type="PROSITE" id="PS50850"/>
    </source>
</evidence>
<dbReference type="PANTHER" id="PTHR23514:SF3">
    <property type="entry name" value="BYPASS OF STOP CODON PROTEIN 6"/>
    <property type="match status" value="1"/>
</dbReference>
<dbReference type="OrthoDB" id="9795150at2"/>
<evidence type="ECO:0000256" key="4">
    <source>
        <dbReference type="ARBA" id="ARBA00022692"/>
    </source>
</evidence>
<accession>A0A5B8NL98</accession>
<dbReference type="KEGG" id="enn:FRE64_08880"/>
<dbReference type="PROSITE" id="PS50850">
    <property type="entry name" value="MFS"/>
    <property type="match status" value="1"/>
</dbReference>
<feature type="transmembrane region" description="Helical" evidence="7">
    <location>
        <begin position="254"/>
        <end position="272"/>
    </location>
</feature>
<feature type="transmembrane region" description="Helical" evidence="7">
    <location>
        <begin position="292"/>
        <end position="313"/>
    </location>
</feature>
<keyword evidence="4 7" id="KW-0812">Transmembrane</keyword>
<dbReference type="Pfam" id="PF07690">
    <property type="entry name" value="MFS_1"/>
    <property type="match status" value="1"/>
</dbReference>
<evidence type="ECO:0000256" key="2">
    <source>
        <dbReference type="ARBA" id="ARBA00008335"/>
    </source>
</evidence>
<dbReference type="Proteomes" id="UP000318453">
    <property type="component" value="Chromosome"/>
</dbReference>
<feature type="transmembrane region" description="Helical" evidence="7">
    <location>
        <begin position="325"/>
        <end position="345"/>
    </location>
</feature>
<protein>
    <submittedName>
        <fullName evidence="9">MFS transporter</fullName>
    </submittedName>
</protein>
<gene>
    <name evidence="9" type="ORF">FRE64_08880</name>
</gene>
<dbReference type="InterPro" id="IPR051788">
    <property type="entry name" value="MFS_Transporter"/>
</dbReference>
<dbReference type="PANTHER" id="PTHR23514">
    <property type="entry name" value="BYPASS OF STOP CODON PROTEIN 6"/>
    <property type="match status" value="1"/>
</dbReference>
<name>A0A5B8NL98_9CHRO</name>
<keyword evidence="3" id="KW-0813">Transport</keyword>
<evidence type="ECO:0000256" key="7">
    <source>
        <dbReference type="SAM" id="Phobius"/>
    </source>
</evidence>
<feature type="transmembrane region" description="Helical" evidence="7">
    <location>
        <begin position="379"/>
        <end position="402"/>
    </location>
</feature>
<keyword evidence="5 7" id="KW-1133">Transmembrane helix</keyword>
<feature type="transmembrane region" description="Helical" evidence="7">
    <location>
        <begin position="149"/>
        <end position="169"/>
    </location>
</feature>
<evidence type="ECO:0000256" key="5">
    <source>
        <dbReference type="ARBA" id="ARBA00022989"/>
    </source>
</evidence>
<feature type="transmembrane region" description="Helical" evidence="7">
    <location>
        <begin position="95"/>
        <end position="113"/>
    </location>
</feature>
<organism evidence="9 10">
    <name type="scientific">Euhalothece natronophila Z-M001</name>
    <dbReference type="NCBI Taxonomy" id="522448"/>
    <lineage>
        <taxon>Bacteria</taxon>
        <taxon>Bacillati</taxon>
        <taxon>Cyanobacteriota</taxon>
        <taxon>Cyanophyceae</taxon>
        <taxon>Oscillatoriophycideae</taxon>
        <taxon>Chroococcales</taxon>
        <taxon>Halothecacae</taxon>
        <taxon>Halothece cluster</taxon>
        <taxon>Euhalothece</taxon>
    </lineage>
</organism>
<feature type="transmembrane region" description="Helical" evidence="7">
    <location>
        <begin position="125"/>
        <end position="143"/>
    </location>
</feature>
<dbReference type="FunFam" id="1.20.1250.20:FF:000286">
    <property type="entry name" value="MFS efflux transporter"/>
    <property type="match status" value="1"/>
</dbReference>